<dbReference type="OrthoDB" id="9652at2157"/>
<dbReference type="CDD" id="cd17557">
    <property type="entry name" value="REC_Rcp-like"/>
    <property type="match status" value="1"/>
</dbReference>
<dbReference type="InterPro" id="IPR052893">
    <property type="entry name" value="TCS_response_regulator"/>
</dbReference>
<evidence type="ECO:0000313" key="3">
    <source>
        <dbReference type="EMBL" id="SFG41820.1"/>
    </source>
</evidence>
<dbReference type="InterPro" id="IPR011006">
    <property type="entry name" value="CheY-like_superfamily"/>
</dbReference>
<dbReference type="PROSITE" id="PS50110">
    <property type="entry name" value="RESPONSE_REGULATORY"/>
    <property type="match status" value="1"/>
</dbReference>
<keyword evidence="1" id="KW-0597">Phosphoprotein</keyword>
<dbReference type="PANTHER" id="PTHR44520">
    <property type="entry name" value="RESPONSE REGULATOR RCP1-RELATED"/>
    <property type="match status" value="1"/>
</dbReference>
<feature type="modified residue" description="4-aspartylphosphate" evidence="1">
    <location>
        <position position="72"/>
    </location>
</feature>
<dbReference type="Pfam" id="PF00072">
    <property type="entry name" value="Response_reg"/>
    <property type="match status" value="1"/>
</dbReference>
<organism evidence="3 4">
    <name type="scientific">Halopelagius inordinatus</name>
    <dbReference type="NCBI Taxonomy" id="553467"/>
    <lineage>
        <taxon>Archaea</taxon>
        <taxon>Methanobacteriati</taxon>
        <taxon>Methanobacteriota</taxon>
        <taxon>Stenosarchaea group</taxon>
        <taxon>Halobacteria</taxon>
        <taxon>Halobacteriales</taxon>
        <taxon>Haloferacaceae</taxon>
    </lineage>
</organism>
<proteinExistence type="predicted"/>
<dbReference type="STRING" id="553467.SAMN04488063_1981"/>
<dbReference type="GO" id="GO:0000160">
    <property type="term" value="P:phosphorelay signal transduction system"/>
    <property type="evidence" value="ECO:0007669"/>
    <property type="project" value="InterPro"/>
</dbReference>
<gene>
    <name evidence="3" type="ORF">SAMN04488063_1981</name>
</gene>
<dbReference type="SUPFAM" id="SSF52172">
    <property type="entry name" value="CheY-like"/>
    <property type="match status" value="1"/>
</dbReference>
<keyword evidence="4" id="KW-1185">Reference proteome</keyword>
<dbReference type="EMBL" id="FOOQ01000002">
    <property type="protein sequence ID" value="SFG41820.1"/>
    <property type="molecule type" value="Genomic_DNA"/>
</dbReference>
<dbReference type="AlphaFoldDB" id="A0A1I2RMY6"/>
<evidence type="ECO:0000313" key="4">
    <source>
        <dbReference type="Proteomes" id="UP000198876"/>
    </source>
</evidence>
<dbReference type="SMART" id="SM00448">
    <property type="entry name" value="REC"/>
    <property type="match status" value="1"/>
</dbReference>
<protein>
    <submittedName>
        <fullName evidence="3">Response regulator receiver domain-containing protein</fullName>
    </submittedName>
</protein>
<dbReference type="RefSeq" id="WP_092891701.1">
    <property type="nucleotide sequence ID" value="NZ_FOOQ01000002.1"/>
</dbReference>
<dbReference type="InterPro" id="IPR001789">
    <property type="entry name" value="Sig_transdc_resp-reg_receiver"/>
</dbReference>
<name>A0A1I2RMY6_9EURY</name>
<accession>A0A1I2RMY6</accession>
<reference evidence="4" key="1">
    <citation type="submission" date="2016-10" db="EMBL/GenBank/DDBJ databases">
        <authorList>
            <person name="Varghese N."/>
            <person name="Submissions S."/>
        </authorList>
    </citation>
    <scope>NUCLEOTIDE SEQUENCE [LARGE SCALE GENOMIC DNA]</scope>
    <source>
        <strain evidence="4">CGMCC 1.7739</strain>
    </source>
</reference>
<dbReference type="Proteomes" id="UP000198876">
    <property type="component" value="Unassembled WGS sequence"/>
</dbReference>
<dbReference type="Gene3D" id="3.40.50.2300">
    <property type="match status" value="1"/>
</dbReference>
<evidence type="ECO:0000259" key="2">
    <source>
        <dbReference type="PROSITE" id="PS50110"/>
    </source>
</evidence>
<sequence length="152" mass="16856">MTTASRQTRDDPVDVLLVEDNPGDVRLVREALKAAKSRARLRSVTDGDEAIDRLREQAADDPASLPDIALLDLKLPGTDGCAVLEAIRDDPELRALPVIVLTGSEGREDIERCYDAHVNAYLRKPTDTEEFTSVVKAVERFWFEQARLPSLA</sequence>
<feature type="domain" description="Response regulatory" evidence="2">
    <location>
        <begin position="14"/>
        <end position="139"/>
    </location>
</feature>
<evidence type="ECO:0000256" key="1">
    <source>
        <dbReference type="PROSITE-ProRule" id="PRU00169"/>
    </source>
</evidence>